<evidence type="ECO:0000256" key="3">
    <source>
        <dbReference type="SAM" id="MobiDB-lite"/>
    </source>
</evidence>
<dbReference type="SUPFAM" id="SSF54928">
    <property type="entry name" value="RNA-binding domain, RBD"/>
    <property type="match status" value="1"/>
</dbReference>
<feature type="region of interest" description="Disordered" evidence="3">
    <location>
        <begin position="1"/>
        <end position="20"/>
    </location>
</feature>
<gene>
    <name evidence="6" type="ORF">PFISCL1PPCAC_3878</name>
    <name evidence="5" type="ORF">PFISCL1PPCAC_996</name>
</gene>
<proteinExistence type="predicted"/>
<dbReference type="EMBL" id="BTSY01000001">
    <property type="protein sequence ID" value="GMT09699.1"/>
    <property type="molecule type" value="Genomic_DNA"/>
</dbReference>
<dbReference type="SMART" id="SM00360">
    <property type="entry name" value="RRM"/>
    <property type="match status" value="1"/>
</dbReference>
<accession>A0AAV5UZU4</accession>
<dbReference type="PANTHER" id="PTHR48027">
    <property type="entry name" value="HETEROGENEOUS NUCLEAR RIBONUCLEOPROTEIN 87F-RELATED"/>
    <property type="match status" value="1"/>
</dbReference>
<comment type="caution">
    <text evidence="6">The sequence shown here is derived from an EMBL/GenBank/DDBJ whole genome shotgun (WGS) entry which is preliminary data.</text>
</comment>
<evidence type="ECO:0000313" key="6">
    <source>
        <dbReference type="EMBL" id="GMT12581.1"/>
    </source>
</evidence>
<dbReference type="Gene3D" id="3.30.70.330">
    <property type="match status" value="1"/>
</dbReference>
<dbReference type="CDD" id="cd00590">
    <property type="entry name" value="RRM_SF"/>
    <property type="match status" value="1"/>
</dbReference>
<dbReference type="Proteomes" id="UP001432322">
    <property type="component" value="Unassembled WGS sequence"/>
</dbReference>
<evidence type="ECO:0000259" key="4">
    <source>
        <dbReference type="PROSITE" id="PS50102"/>
    </source>
</evidence>
<dbReference type="GO" id="GO:0003723">
    <property type="term" value="F:RNA binding"/>
    <property type="evidence" value="ECO:0007669"/>
    <property type="project" value="UniProtKB-UniRule"/>
</dbReference>
<organism evidence="6 7">
    <name type="scientific">Pristionchus fissidentatus</name>
    <dbReference type="NCBI Taxonomy" id="1538716"/>
    <lineage>
        <taxon>Eukaryota</taxon>
        <taxon>Metazoa</taxon>
        <taxon>Ecdysozoa</taxon>
        <taxon>Nematoda</taxon>
        <taxon>Chromadorea</taxon>
        <taxon>Rhabditida</taxon>
        <taxon>Rhabditina</taxon>
        <taxon>Diplogasteromorpha</taxon>
        <taxon>Diplogasteroidea</taxon>
        <taxon>Neodiplogasteridae</taxon>
        <taxon>Pristionchus</taxon>
    </lineage>
</organism>
<dbReference type="Pfam" id="PF00076">
    <property type="entry name" value="RRM_1"/>
    <property type="match status" value="1"/>
</dbReference>
<evidence type="ECO:0000313" key="7">
    <source>
        <dbReference type="Proteomes" id="UP001432322"/>
    </source>
</evidence>
<reference evidence="6" key="1">
    <citation type="submission" date="2023-10" db="EMBL/GenBank/DDBJ databases">
        <title>Genome assembly of Pristionchus species.</title>
        <authorList>
            <person name="Yoshida K."/>
            <person name="Sommer R.J."/>
        </authorList>
    </citation>
    <scope>NUCLEOTIDE SEQUENCE</scope>
    <source>
        <strain evidence="6">RS5133</strain>
    </source>
</reference>
<protein>
    <recommendedName>
        <fullName evidence="4">RRM domain-containing protein</fullName>
    </recommendedName>
</protein>
<dbReference type="InterPro" id="IPR012677">
    <property type="entry name" value="Nucleotide-bd_a/b_plait_sf"/>
</dbReference>
<dbReference type="EMBL" id="BTSY01000001">
    <property type="protein sequence ID" value="GMT12581.1"/>
    <property type="molecule type" value="Genomic_DNA"/>
</dbReference>
<sequence>AEEGNASKIQIDSGSEETSQKRLYVGGVSPAITDSVLKKKCSEYGEVVYCQLVVDRRGISKGFGFVEYGSSEAAAAALAGLQADEGFVSKVSFAHPKKRRTNGGGDGRNLGTRDETKSTLQERKRRIAKELMLLAIDGLLSPPRKRRCRGGVSKRD</sequence>
<evidence type="ECO:0000256" key="1">
    <source>
        <dbReference type="ARBA" id="ARBA00022884"/>
    </source>
</evidence>
<dbReference type="AlphaFoldDB" id="A0AAV5UZU4"/>
<dbReference type="InterPro" id="IPR052462">
    <property type="entry name" value="SLIRP/GR-RBP-like"/>
</dbReference>
<feature type="region of interest" description="Disordered" evidence="3">
    <location>
        <begin position="95"/>
        <end position="122"/>
    </location>
</feature>
<keyword evidence="7" id="KW-1185">Reference proteome</keyword>
<evidence type="ECO:0000313" key="5">
    <source>
        <dbReference type="EMBL" id="GMT09699.1"/>
    </source>
</evidence>
<dbReference type="InterPro" id="IPR000504">
    <property type="entry name" value="RRM_dom"/>
</dbReference>
<feature type="domain" description="RRM" evidence="4">
    <location>
        <begin position="21"/>
        <end position="96"/>
    </location>
</feature>
<keyword evidence="1 2" id="KW-0694">RNA-binding</keyword>
<evidence type="ECO:0000256" key="2">
    <source>
        <dbReference type="PROSITE-ProRule" id="PRU00176"/>
    </source>
</evidence>
<dbReference type="InterPro" id="IPR035979">
    <property type="entry name" value="RBD_domain_sf"/>
</dbReference>
<feature type="compositionally biased region" description="Basic and acidic residues" evidence="3">
    <location>
        <begin position="111"/>
        <end position="122"/>
    </location>
</feature>
<dbReference type="PROSITE" id="PS50102">
    <property type="entry name" value="RRM"/>
    <property type="match status" value="1"/>
</dbReference>
<feature type="non-terminal residue" evidence="6">
    <location>
        <position position="1"/>
    </location>
</feature>
<feature type="compositionally biased region" description="Polar residues" evidence="3">
    <location>
        <begin position="7"/>
        <end position="17"/>
    </location>
</feature>
<name>A0AAV5UZU4_9BILA</name>